<evidence type="ECO:0000313" key="1">
    <source>
        <dbReference type="EMBL" id="CAB4034909.1"/>
    </source>
</evidence>
<dbReference type="AlphaFoldDB" id="A0A6S7LMJ0"/>
<dbReference type="EMBL" id="CACRXK020020528">
    <property type="protein sequence ID" value="CAB4034909.1"/>
    <property type="molecule type" value="Genomic_DNA"/>
</dbReference>
<keyword evidence="2" id="KW-1185">Reference proteome</keyword>
<sequence length="280" mass="31718">GFRNTKSQGILQVTDLNAAKKLPQHDFGNPDAHVTPSAVRLVTWQEENVDDIKIFLKKKTLVKDKDQSFVMLRPKKLVGSSGSVWASNLMGYINKDDIAAASRAPKESPFREYELSWLKWLLLLHQKCELDEELMSLIDSEQEIFSAIEMKTNKVITSLKELEKLIAESKMLDPVNLAKKYEAICSYRDSIIDHIDESNLSKMCHLERPDKQIRLHRAPGDSAQNEAERTNACIGDAMVDSGTLNWERYKPLDGMSAVDKNKLTVAKIEEEEKLCAKNNA</sequence>
<protein>
    <submittedName>
        <fullName evidence="1">RNA-directed DNA polymerase from transposon X-element</fullName>
    </submittedName>
</protein>
<dbReference type="Proteomes" id="UP001152795">
    <property type="component" value="Unassembled WGS sequence"/>
</dbReference>
<accession>A0A6S7LMJ0</accession>
<keyword evidence="1" id="KW-0695">RNA-directed DNA polymerase</keyword>
<reference evidence="1" key="1">
    <citation type="submission" date="2020-04" db="EMBL/GenBank/DDBJ databases">
        <authorList>
            <person name="Alioto T."/>
            <person name="Alioto T."/>
            <person name="Gomez Garrido J."/>
        </authorList>
    </citation>
    <scope>NUCLEOTIDE SEQUENCE</scope>
    <source>
        <strain evidence="1">A484AB</strain>
    </source>
</reference>
<evidence type="ECO:0000313" key="2">
    <source>
        <dbReference type="Proteomes" id="UP001152795"/>
    </source>
</evidence>
<keyword evidence="1" id="KW-0808">Transferase</keyword>
<organism evidence="1 2">
    <name type="scientific">Paramuricea clavata</name>
    <name type="common">Red gorgonian</name>
    <name type="synonym">Violescent sea-whip</name>
    <dbReference type="NCBI Taxonomy" id="317549"/>
    <lineage>
        <taxon>Eukaryota</taxon>
        <taxon>Metazoa</taxon>
        <taxon>Cnidaria</taxon>
        <taxon>Anthozoa</taxon>
        <taxon>Octocorallia</taxon>
        <taxon>Malacalcyonacea</taxon>
        <taxon>Plexauridae</taxon>
        <taxon>Paramuricea</taxon>
    </lineage>
</organism>
<gene>
    <name evidence="1" type="ORF">PACLA_8A055308</name>
</gene>
<keyword evidence="1" id="KW-0548">Nucleotidyltransferase</keyword>
<comment type="caution">
    <text evidence="1">The sequence shown here is derived from an EMBL/GenBank/DDBJ whole genome shotgun (WGS) entry which is preliminary data.</text>
</comment>
<feature type="non-terminal residue" evidence="1">
    <location>
        <position position="280"/>
    </location>
</feature>
<name>A0A6S7LMJ0_PARCT</name>
<proteinExistence type="predicted"/>
<dbReference type="GO" id="GO:0003964">
    <property type="term" value="F:RNA-directed DNA polymerase activity"/>
    <property type="evidence" value="ECO:0007669"/>
    <property type="project" value="UniProtKB-KW"/>
</dbReference>
<feature type="non-terminal residue" evidence="1">
    <location>
        <position position="1"/>
    </location>
</feature>